<dbReference type="SUPFAM" id="SSF51905">
    <property type="entry name" value="FAD/NAD(P)-binding domain"/>
    <property type="match status" value="1"/>
</dbReference>
<dbReference type="Pfam" id="PF13450">
    <property type="entry name" value="NAD_binding_8"/>
    <property type="match status" value="1"/>
</dbReference>
<keyword evidence="3" id="KW-0274">FAD</keyword>
<evidence type="ECO:0000256" key="2">
    <source>
        <dbReference type="ARBA" id="ARBA00022630"/>
    </source>
</evidence>
<comment type="caution">
    <text evidence="7">The sequence shown here is derived from an EMBL/GenBank/DDBJ whole genome shotgun (WGS) entry which is preliminary data.</text>
</comment>
<evidence type="ECO:0000256" key="3">
    <source>
        <dbReference type="ARBA" id="ARBA00022827"/>
    </source>
</evidence>
<dbReference type="Pfam" id="PF01494">
    <property type="entry name" value="FAD_binding_3"/>
    <property type="match status" value="1"/>
</dbReference>
<accession>A0AA38R2Q4</accession>
<keyword evidence="4" id="KW-0560">Oxidoreductase</keyword>
<keyword evidence="8" id="KW-1185">Reference proteome</keyword>
<dbReference type="Gene3D" id="3.50.50.60">
    <property type="entry name" value="FAD/NAD(P)-binding domain"/>
    <property type="match status" value="2"/>
</dbReference>
<proteinExistence type="predicted"/>
<dbReference type="Proteomes" id="UP001174694">
    <property type="component" value="Unassembled WGS sequence"/>
</dbReference>
<comment type="cofactor">
    <cofactor evidence="1">
        <name>FAD</name>
        <dbReference type="ChEBI" id="CHEBI:57692"/>
    </cofactor>
</comment>
<dbReference type="GO" id="GO:0004497">
    <property type="term" value="F:monooxygenase activity"/>
    <property type="evidence" value="ECO:0007669"/>
    <property type="project" value="UniProtKB-KW"/>
</dbReference>
<keyword evidence="2" id="KW-0285">Flavoprotein</keyword>
<evidence type="ECO:0000313" key="8">
    <source>
        <dbReference type="Proteomes" id="UP001174694"/>
    </source>
</evidence>
<dbReference type="PANTHER" id="PTHR47178">
    <property type="entry name" value="MONOOXYGENASE, FAD-BINDING"/>
    <property type="match status" value="1"/>
</dbReference>
<dbReference type="InterPro" id="IPR002938">
    <property type="entry name" value="FAD-bd"/>
</dbReference>
<name>A0AA38R2Q4_9PEZI</name>
<dbReference type="GO" id="GO:0071949">
    <property type="term" value="F:FAD binding"/>
    <property type="evidence" value="ECO:0007669"/>
    <property type="project" value="InterPro"/>
</dbReference>
<feature type="domain" description="FAD-binding" evidence="6">
    <location>
        <begin position="282"/>
        <end position="325"/>
    </location>
</feature>
<keyword evidence="5" id="KW-0503">Monooxygenase</keyword>
<evidence type="ECO:0000259" key="6">
    <source>
        <dbReference type="Pfam" id="PF01494"/>
    </source>
</evidence>
<evidence type="ECO:0000313" key="7">
    <source>
        <dbReference type="EMBL" id="KAJ9131007.1"/>
    </source>
</evidence>
<evidence type="ECO:0000256" key="5">
    <source>
        <dbReference type="ARBA" id="ARBA00023033"/>
    </source>
</evidence>
<reference evidence="7" key="1">
    <citation type="submission" date="2022-07" db="EMBL/GenBank/DDBJ databases">
        <title>Fungi with potential for degradation of polypropylene.</title>
        <authorList>
            <person name="Gostincar C."/>
        </authorList>
    </citation>
    <scope>NUCLEOTIDE SEQUENCE</scope>
    <source>
        <strain evidence="7">EXF-13308</strain>
    </source>
</reference>
<dbReference type="PRINTS" id="PR00420">
    <property type="entry name" value="RNGMNOXGNASE"/>
</dbReference>
<organism evidence="7 8">
    <name type="scientific">Pleurostoma richardsiae</name>
    <dbReference type="NCBI Taxonomy" id="41990"/>
    <lineage>
        <taxon>Eukaryota</taxon>
        <taxon>Fungi</taxon>
        <taxon>Dikarya</taxon>
        <taxon>Ascomycota</taxon>
        <taxon>Pezizomycotina</taxon>
        <taxon>Sordariomycetes</taxon>
        <taxon>Sordariomycetidae</taxon>
        <taxon>Calosphaeriales</taxon>
        <taxon>Pleurostomataceae</taxon>
        <taxon>Pleurostoma</taxon>
    </lineage>
</organism>
<evidence type="ECO:0000256" key="4">
    <source>
        <dbReference type="ARBA" id="ARBA00023002"/>
    </source>
</evidence>
<dbReference type="EMBL" id="JANBVO010000074">
    <property type="protein sequence ID" value="KAJ9131007.1"/>
    <property type="molecule type" value="Genomic_DNA"/>
</dbReference>
<gene>
    <name evidence="7" type="ORF">NKR23_g11926</name>
</gene>
<dbReference type="PANTHER" id="PTHR47178:SF1">
    <property type="entry name" value="FAD-BINDING DOMAIN-CONTAINING PROTEIN-RELATED"/>
    <property type="match status" value="1"/>
</dbReference>
<protein>
    <submittedName>
        <fullName evidence="7">FAD/NAD(P)-binding domain-containing protein</fullName>
    </submittedName>
</protein>
<dbReference type="AlphaFoldDB" id="A0AA38R2Q4"/>
<evidence type="ECO:0000256" key="1">
    <source>
        <dbReference type="ARBA" id="ARBA00001974"/>
    </source>
</evidence>
<sequence>MASEQPPVLIIGAGVVGLTLAQALKKERIPFRIFERDEHIDARGHGWGITIWALDSWDVCLPASLLARLPEAEVNPAEARRNRAKFMFLNLKTGQPLYQVQVKNQRRLNREKIRKLLLNGIDVEWNKSIMALDPDADDGVRVTFQDGTSVTGSTLRPLPIRFLGVTIKLTPEEIKPLSSLDPMLFQGTHPETGTFMWYSLLDTPETNGTKYYRCQLNVSWPVQSPEDEVPDSNSARLDRLRKLSEPFDERFRAAFNKIPDNTEAVEIKLRDWPCLSWPTFGGKVTLAGDAAHAMVMYRGEGANHGITDACELRDQLVEVWKSKGGGGDITQAKAIENYEAGMRPRSIWSVEMSRQACIDAHDFSRINGSSALSARNTRFRVTGGLQSDQVPPPEAG</sequence>
<dbReference type="InterPro" id="IPR036188">
    <property type="entry name" value="FAD/NAD-bd_sf"/>
</dbReference>